<reference evidence="2" key="1">
    <citation type="submission" date="2016-06" db="EMBL/GenBank/DDBJ databases">
        <authorList>
            <person name="Cuomo C."/>
            <person name="Litvintseva A."/>
            <person name="Heitman J."/>
            <person name="Chen Y."/>
            <person name="Sun S."/>
            <person name="Springer D."/>
            <person name="Dromer F."/>
            <person name="Young S."/>
            <person name="Zeng Q."/>
            <person name="Chapman S."/>
            <person name="Gujja S."/>
            <person name="Saif S."/>
            <person name="Birren B."/>
        </authorList>
    </citation>
    <scope>NUCLEOTIDE SEQUENCE</scope>
    <source>
        <strain evidence="2">CBS 7841</strain>
    </source>
</reference>
<evidence type="ECO:0000313" key="2">
    <source>
        <dbReference type="EMBL" id="WVN85567.1"/>
    </source>
</evidence>
<evidence type="ECO:0000256" key="1">
    <source>
        <dbReference type="SAM" id="MobiDB-lite"/>
    </source>
</evidence>
<accession>A0AAJ8JNI1</accession>
<dbReference type="EMBL" id="CP143784">
    <property type="protein sequence ID" value="WVN85567.1"/>
    <property type="molecule type" value="Genomic_DNA"/>
</dbReference>
<protein>
    <submittedName>
        <fullName evidence="2">Uncharacterized protein</fullName>
    </submittedName>
</protein>
<gene>
    <name evidence="2" type="ORF">L203_100715</name>
</gene>
<dbReference type="RefSeq" id="XP_066066267.1">
    <property type="nucleotide sequence ID" value="XM_066210170.1"/>
</dbReference>
<dbReference type="GeneID" id="91084929"/>
<reference evidence="2" key="2">
    <citation type="journal article" date="2022" name="Elife">
        <title>Obligate sexual reproduction of a homothallic fungus closely related to the Cryptococcus pathogenic species complex.</title>
        <authorList>
            <person name="Passer A.R."/>
            <person name="Clancey S.A."/>
            <person name="Shea T."/>
            <person name="David-Palma M."/>
            <person name="Averette A.F."/>
            <person name="Boekhout T."/>
            <person name="Porcel B.M."/>
            <person name="Nowrousian M."/>
            <person name="Cuomo C.A."/>
            <person name="Sun S."/>
            <person name="Heitman J."/>
            <person name="Coelho M.A."/>
        </authorList>
    </citation>
    <scope>NUCLEOTIDE SEQUENCE</scope>
    <source>
        <strain evidence="2">CBS 7841</strain>
    </source>
</reference>
<feature type="region of interest" description="Disordered" evidence="1">
    <location>
        <begin position="176"/>
        <end position="199"/>
    </location>
</feature>
<reference evidence="2" key="3">
    <citation type="submission" date="2024-01" db="EMBL/GenBank/DDBJ databases">
        <authorList>
            <person name="Coelho M.A."/>
            <person name="David-Palma M."/>
            <person name="Shea T."/>
            <person name="Sun S."/>
            <person name="Cuomo C.A."/>
            <person name="Heitman J."/>
        </authorList>
    </citation>
    <scope>NUCLEOTIDE SEQUENCE</scope>
    <source>
        <strain evidence="2">CBS 7841</strain>
    </source>
</reference>
<sequence>MPVETNLPIKRRGRPPYIFKTPCKDSAFKLCKESKENTVPTTASGYSLNGHERREGFQTLYEADKPASRLEPLNVPCLYQQSFQVQLPAPSDTQPMAISHVLALQQQTKVTIAQQDSMDLNRSEVQGMWVGRPPRRDKLAERQILWDLVVSCDYVVGTPADAKTDLSLKALNGPESTKLDATMNEGAVKPTRQPQLKSDNPEYFKQVIDVEDIPAFFDSLPHDYNILSRPRCSSSFRLRYLDPPGLIPTDIRSRHINVQVNRDALRDNPNGCVFRVVYKCSGSCLRADDGSGHINMENRGQVDSKGLYEKPGLKGVDKDNAPVEEKGRGQKKAVYPTCNSMLMLEFTGRQAANGQCAVVCRRLEYHLTGPNSALRISPYVRSVLHELVSRTGMPHLRLRYEYEERLRHAPYIKWLEAHYPHRAPRERHYPSVVVTIGRNAKGKTKPRAKLRSEVE</sequence>
<dbReference type="AlphaFoldDB" id="A0AAJ8JNI1"/>
<dbReference type="Proteomes" id="UP000094043">
    <property type="component" value="Chromosome 1"/>
</dbReference>
<organism evidence="2 3">
    <name type="scientific">Cryptococcus depauperatus CBS 7841</name>
    <dbReference type="NCBI Taxonomy" id="1295531"/>
    <lineage>
        <taxon>Eukaryota</taxon>
        <taxon>Fungi</taxon>
        <taxon>Dikarya</taxon>
        <taxon>Basidiomycota</taxon>
        <taxon>Agaricomycotina</taxon>
        <taxon>Tremellomycetes</taxon>
        <taxon>Tremellales</taxon>
        <taxon>Cryptococcaceae</taxon>
        <taxon>Cryptococcus</taxon>
    </lineage>
</organism>
<evidence type="ECO:0000313" key="3">
    <source>
        <dbReference type="Proteomes" id="UP000094043"/>
    </source>
</evidence>
<dbReference type="KEGG" id="cdep:91084929"/>
<keyword evidence="3" id="KW-1185">Reference proteome</keyword>
<proteinExistence type="predicted"/>
<name>A0AAJ8JNI1_9TREE</name>